<keyword evidence="3" id="KW-1185">Reference proteome</keyword>
<proteinExistence type="predicted"/>
<evidence type="ECO:0000313" key="2">
    <source>
        <dbReference type="EMBL" id="KAK7001793.1"/>
    </source>
</evidence>
<evidence type="ECO:0008006" key="4">
    <source>
        <dbReference type="Google" id="ProtNLM"/>
    </source>
</evidence>
<dbReference type="AlphaFoldDB" id="A0AAW0A6F1"/>
<keyword evidence="1" id="KW-0732">Signal</keyword>
<evidence type="ECO:0000313" key="3">
    <source>
        <dbReference type="Proteomes" id="UP001362999"/>
    </source>
</evidence>
<comment type="caution">
    <text evidence="2">The sequence shown here is derived from an EMBL/GenBank/DDBJ whole genome shotgun (WGS) entry which is preliminary data.</text>
</comment>
<organism evidence="2 3">
    <name type="scientific">Favolaschia claudopus</name>
    <dbReference type="NCBI Taxonomy" id="2862362"/>
    <lineage>
        <taxon>Eukaryota</taxon>
        <taxon>Fungi</taxon>
        <taxon>Dikarya</taxon>
        <taxon>Basidiomycota</taxon>
        <taxon>Agaricomycotina</taxon>
        <taxon>Agaricomycetes</taxon>
        <taxon>Agaricomycetidae</taxon>
        <taxon>Agaricales</taxon>
        <taxon>Marasmiineae</taxon>
        <taxon>Mycenaceae</taxon>
        <taxon>Favolaschia</taxon>
    </lineage>
</organism>
<sequence>MSAIIHTLLLLDSLILFGLTECASPPAFDRHDNTLSVRPLLLFASFIALVGADIGCSTLRQRTPLLPLGPSPHPTLTSSSSVTLFPASYLRRRPTRN</sequence>
<name>A0AAW0A6F1_9AGAR</name>
<dbReference type="EMBL" id="JAWWNJ010000081">
    <property type="protein sequence ID" value="KAK7001793.1"/>
    <property type="molecule type" value="Genomic_DNA"/>
</dbReference>
<gene>
    <name evidence="2" type="ORF">R3P38DRAFT_3216094</name>
</gene>
<reference evidence="2 3" key="1">
    <citation type="journal article" date="2024" name="J Genomics">
        <title>Draft genome sequencing and assembly of Favolaschia claudopus CIRM-BRFM 2984 isolated from oak limbs.</title>
        <authorList>
            <person name="Navarro D."/>
            <person name="Drula E."/>
            <person name="Chaduli D."/>
            <person name="Cazenave R."/>
            <person name="Ahrendt S."/>
            <person name="Wang J."/>
            <person name="Lipzen A."/>
            <person name="Daum C."/>
            <person name="Barry K."/>
            <person name="Grigoriev I.V."/>
            <person name="Favel A."/>
            <person name="Rosso M.N."/>
            <person name="Martin F."/>
        </authorList>
    </citation>
    <scope>NUCLEOTIDE SEQUENCE [LARGE SCALE GENOMIC DNA]</scope>
    <source>
        <strain evidence="2 3">CIRM-BRFM 2984</strain>
    </source>
</reference>
<accession>A0AAW0A6F1</accession>
<protein>
    <recommendedName>
        <fullName evidence="4">Secreted protein</fullName>
    </recommendedName>
</protein>
<feature type="chain" id="PRO_5043541634" description="Secreted protein" evidence="1">
    <location>
        <begin position="23"/>
        <end position="97"/>
    </location>
</feature>
<evidence type="ECO:0000256" key="1">
    <source>
        <dbReference type="SAM" id="SignalP"/>
    </source>
</evidence>
<feature type="signal peptide" evidence="1">
    <location>
        <begin position="1"/>
        <end position="22"/>
    </location>
</feature>
<dbReference type="Proteomes" id="UP001362999">
    <property type="component" value="Unassembled WGS sequence"/>
</dbReference>